<dbReference type="InterPro" id="IPR041577">
    <property type="entry name" value="RT_RNaseH_2"/>
</dbReference>
<reference evidence="2" key="2">
    <citation type="submission" date="2022-01" db="EMBL/GenBank/DDBJ databases">
        <authorList>
            <person name="Yamashiro T."/>
            <person name="Shiraishi A."/>
            <person name="Satake H."/>
            <person name="Nakayama K."/>
        </authorList>
    </citation>
    <scope>NUCLEOTIDE SEQUENCE</scope>
</reference>
<sequence length="736" mass="83998">MQMLMVGMGMVEIMDVLTRHSWLVNTHWTLMGIGGAVDLLGGWIEKNGSSDRNSRCAENQKYISGLAPQIRGMLRATQPTMIQSAIFKAGILTDEAVRYGTLTRSSEKIKEVEETSKQGETRFTLPEIVGAVSCGALLNPSTGSSRNSLALEATEILNTVGIQARGRVGYARFGYVGSCEILRVQGERSLGGTKTLMSTKADEPELSDIPILRVHEDDILKTAFRTRYGHFEFTVMPCWVNPISQQVFMELNVRAFENRYLDKFVLFSLMTSWSTQRLKKDHEVHLQVDVGGCLRRRGLAGYYRHFIMNFSKIAKPLTSLTQKNKKYDWGVEQEEAFQTLKYNLYNALIMSLPDRIEDFVVYCDASNQGLGCVLMQRGKLFSDYECEIRYHPDKANVVADALSRKELDVETLDVLDQQMERKEEESLYFMDRIWVPLMGGTRSKSGNDTIWVTVDRLTKSAHFLACMLRITSMEKLARLYIDEIVARHGVPVLIISDRDGRFTSCFWKTLQKALRTQLDMSTTYHPQKDGQRGRTIQTLEGMLRVPFKYSLCSFEALYGMKHVGSRLLLGKRLIGPELVQEMTDKVVLIKEKIKAARDRVIRFGKKGKLALRYVGPFEILERIGPVAYRLRLPEELSSVHGTFHVSNLKKCLADANLHVPLDEIKVDKTLCFVEEPVEIMDREDEIFLRRGYYDNRDLSSYSKPECEFKYVKYVDWIMLHASIGEGLKESEVRKLG</sequence>
<organism evidence="2 3">
    <name type="scientific">Tanacetum coccineum</name>
    <dbReference type="NCBI Taxonomy" id="301880"/>
    <lineage>
        <taxon>Eukaryota</taxon>
        <taxon>Viridiplantae</taxon>
        <taxon>Streptophyta</taxon>
        <taxon>Embryophyta</taxon>
        <taxon>Tracheophyta</taxon>
        <taxon>Spermatophyta</taxon>
        <taxon>Magnoliopsida</taxon>
        <taxon>eudicotyledons</taxon>
        <taxon>Gunneridae</taxon>
        <taxon>Pentapetalae</taxon>
        <taxon>asterids</taxon>
        <taxon>campanulids</taxon>
        <taxon>Asterales</taxon>
        <taxon>Asteraceae</taxon>
        <taxon>Asteroideae</taxon>
        <taxon>Anthemideae</taxon>
        <taxon>Anthemidinae</taxon>
        <taxon>Tanacetum</taxon>
    </lineage>
</organism>
<dbReference type="InterPro" id="IPR043128">
    <property type="entry name" value="Rev_trsase/Diguanyl_cyclase"/>
</dbReference>
<dbReference type="Pfam" id="PF17919">
    <property type="entry name" value="RT_RNaseH_2"/>
    <property type="match status" value="1"/>
</dbReference>
<dbReference type="InterPro" id="IPR043502">
    <property type="entry name" value="DNA/RNA_pol_sf"/>
</dbReference>
<keyword evidence="2" id="KW-0808">Transferase</keyword>
<comment type="caution">
    <text evidence="2">The sequence shown here is derived from an EMBL/GenBank/DDBJ whole genome shotgun (WGS) entry which is preliminary data.</text>
</comment>
<proteinExistence type="predicted"/>
<gene>
    <name evidence="2" type="ORF">Tco_0822001</name>
</gene>
<keyword evidence="3" id="KW-1185">Reference proteome</keyword>
<accession>A0ABQ5AGU8</accession>
<dbReference type="InterPro" id="IPR056924">
    <property type="entry name" value="SH3_Tf2-1"/>
</dbReference>
<dbReference type="SUPFAM" id="SSF56672">
    <property type="entry name" value="DNA/RNA polymerases"/>
    <property type="match status" value="1"/>
</dbReference>
<dbReference type="EMBL" id="BQNB010012226">
    <property type="protein sequence ID" value="GJT00832.1"/>
    <property type="molecule type" value="Genomic_DNA"/>
</dbReference>
<dbReference type="InterPro" id="IPR001584">
    <property type="entry name" value="Integrase_cat-core"/>
</dbReference>
<dbReference type="InterPro" id="IPR036397">
    <property type="entry name" value="RNaseH_sf"/>
</dbReference>
<keyword evidence="2" id="KW-0548">Nucleotidyltransferase</keyword>
<dbReference type="Pfam" id="PF24626">
    <property type="entry name" value="SH3_Tf2-1"/>
    <property type="match status" value="1"/>
</dbReference>
<evidence type="ECO:0000313" key="2">
    <source>
        <dbReference type="EMBL" id="GJT00832.1"/>
    </source>
</evidence>
<feature type="domain" description="Integrase catalytic" evidence="1">
    <location>
        <begin position="418"/>
        <end position="544"/>
    </location>
</feature>
<evidence type="ECO:0000313" key="3">
    <source>
        <dbReference type="Proteomes" id="UP001151760"/>
    </source>
</evidence>
<dbReference type="PANTHER" id="PTHR34072">
    <property type="entry name" value="ENZYMATIC POLYPROTEIN-RELATED"/>
    <property type="match status" value="1"/>
</dbReference>
<dbReference type="PANTHER" id="PTHR34072:SF52">
    <property type="entry name" value="RIBONUCLEASE H"/>
    <property type="match status" value="1"/>
</dbReference>
<dbReference type="Gene3D" id="3.30.70.270">
    <property type="match status" value="1"/>
</dbReference>
<evidence type="ECO:0000259" key="1">
    <source>
        <dbReference type="PROSITE" id="PS50994"/>
    </source>
</evidence>
<dbReference type="PROSITE" id="PS50994">
    <property type="entry name" value="INTEGRASE"/>
    <property type="match status" value="1"/>
</dbReference>
<dbReference type="SUPFAM" id="SSF53098">
    <property type="entry name" value="Ribonuclease H-like"/>
    <property type="match status" value="1"/>
</dbReference>
<dbReference type="Gene3D" id="3.30.420.10">
    <property type="entry name" value="Ribonuclease H-like superfamily/Ribonuclease H"/>
    <property type="match status" value="1"/>
</dbReference>
<keyword evidence="2" id="KW-0695">RNA-directed DNA polymerase</keyword>
<dbReference type="GO" id="GO:0003964">
    <property type="term" value="F:RNA-directed DNA polymerase activity"/>
    <property type="evidence" value="ECO:0007669"/>
    <property type="project" value="UniProtKB-KW"/>
</dbReference>
<dbReference type="InterPro" id="IPR012337">
    <property type="entry name" value="RNaseH-like_sf"/>
</dbReference>
<name>A0ABQ5AGU8_9ASTR</name>
<reference evidence="2" key="1">
    <citation type="journal article" date="2022" name="Int. J. Mol. Sci.">
        <title>Draft Genome of Tanacetum Coccineum: Genomic Comparison of Closely Related Tanacetum-Family Plants.</title>
        <authorList>
            <person name="Yamashiro T."/>
            <person name="Shiraishi A."/>
            <person name="Nakayama K."/>
            <person name="Satake H."/>
        </authorList>
    </citation>
    <scope>NUCLEOTIDE SEQUENCE</scope>
</reference>
<protein>
    <submittedName>
        <fullName evidence="2">Reverse transcriptase domain-containing protein</fullName>
    </submittedName>
</protein>
<dbReference type="Proteomes" id="UP001151760">
    <property type="component" value="Unassembled WGS sequence"/>
</dbReference>